<reference evidence="1 2" key="1">
    <citation type="journal article" date="2018" name="Sci. Rep.">
        <title>Genomic signatures of local adaptation to the degree of environmental predictability in rotifers.</title>
        <authorList>
            <person name="Franch-Gras L."/>
            <person name="Hahn C."/>
            <person name="Garcia-Roger E.M."/>
            <person name="Carmona M.J."/>
            <person name="Serra M."/>
            <person name="Gomez A."/>
        </authorList>
    </citation>
    <scope>NUCLEOTIDE SEQUENCE [LARGE SCALE GENOMIC DNA]</scope>
    <source>
        <strain evidence="1">HYR1</strain>
    </source>
</reference>
<keyword evidence="2" id="KW-1185">Reference proteome</keyword>
<name>A0A3M7REJ4_BRAPC</name>
<sequence length="92" mass="10665">MTLKAGAGLVLRNLKIITNCLKKTDDKFLLKNLLKLILFKIENCSLKIIRVLSLFSLIRPKFKQSSKKIFLIHDLRYSGNLIEPIEECLTKY</sequence>
<accession>A0A3M7REJ4</accession>
<comment type="caution">
    <text evidence="1">The sequence shown here is derived from an EMBL/GenBank/DDBJ whole genome shotgun (WGS) entry which is preliminary data.</text>
</comment>
<proteinExistence type="predicted"/>
<evidence type="ECO:0000313" key="2">
    <source>
        <dbReference type="Proteomes" id="UP000276133"/>
    </source>
</evidence>
<dbReference type="Proteomes" id="UP000276133">
    <property type="component" value="Unassembled WGS sequence"/>
</dbReference>
<organism evidence="1 2">
    <name type="scientific">Brachionus plicatilis</name>
    <name type="common">Marine rotifer</name>
    <name type="synonym">Brachionus muelleri</name>
    <dbReference type="NCBI Taxonomy" id="10195"/>
    <lineage>
        <taxon>Eukaryota</taxon>
        <taxon>Metazoa</taxon>
        <taxon>Spiralia</taxon>
        <taxon>Gnathifera</taxon>
        <taxon>Rotifera</taxon>
        <taxon>Eurotatoria</taxon>
        <taxon>Monogononta</taxon>
        <taxon>Pseudotrocha</taxon>
        <taxon>Ploima</taxon>
        <taxon>Brachionidae</taxon>
        <taxon>Brachionus</taxon>
    </lineage>
</organism>
<dbReference type="EMBL" id="REGN01003556">
    <property type="protein sequence ID" value="RNA21950.1"/>
    <property type="molecule type" value="Genomic_DNA"/>
</dbReference>
<protein>
    <submittedName>
        <fullName evidence="1">Uncharacterized protein</fullName>
    </submittedName>
</protein>
<gene>
    <name evidence="1" type="ORF">BpHYR1_022272</name>
</gene>
<evidence type="ECO:0000313" key="1">
    <source>
        <dbReference type="EMBL" id="RNA21950.1"/>
    </source>
</evidence>
<dbReference type="AlphaFoldDB" id="A0A3M7REJ4"/>